<evidence type="ECO:0000313" key="2">
    <source>
        <dbReference type="Proteomes" id="UP000295169"/>
    </source>
</evidence>
<comment type="caution">
    <text evidence="1">The sequence shown here is derived from an EMBL/GenBank/DDBJ whole genome shotgun (WGS) entry which is preliminary data.</text>
</comment>
<protein>
    <submittedName>
        <fullName evidence="1">Uncharacterized protein</fullName>
    </submittedName>
</protein>
<organism evidence="1 2">
    <name type="scientific">Azotobacter chroococcum</name>
    <dbReference type="NCBI Taxonomy" id="353"/>
    <lineage>
        <taxon>Bacteria</taxon>
        <taxon>Pseudomonadati</taxon>
        <taxon>Pseudomonadota</taxon>
        <taxon>Gammaproteobacteria</taxon>
        <taxon>Pseudomonadales</taxon>
        <taxon>Pseudomonadaceae</taxon>
        <taxon>Azotobacter</taxon>
    </lineage>
</organism>
<dbReference type="RefSeq" id="WP_131299032.1">
    <property type="nucleotide sequence ID" value="NZ_JBHLST010000024.1"/>
</dbReference>
<sequence length="73" mass="8465">MSTQEQIALHKQMTIDAIGKKVIKKRSGCAYILESFDEKTERCVLVPAHVGGRTTKKWYAHLWLDYRLAEDQE</sequence>
<dbReference type="Proteomes" id="UP000295169">
    <property type="component" value="Unassembled WGS sequence"/>
</dbReference>
<name>A0A4R1PIS1_9GAMM</name>
<gene>
    <name evidence="1" type="ORF">EV691_12966</name>
</gene>
<dbReference type="AlphaFoldDB" id="A0A4R1PIS1"/>
<dbReference type="EMBL" id="SMMU01000029">
    <property type="protein sequence ID" value="TCL26860.1"/>
    <property type="molecule type" value="Genomic_DNA"/>
</dbReference>
<proteinExistence type="predicted"/>
<evidence type="ECO:0000313" key="1">
    <source>
        <dbReference type="EMBL" id="TCL26860.1"/>
    </source>
</evidence>
<reference evidence="1 2" key="1">
    <citation type="submission" date="2019-03" db="EMBL/GenBank/DDBJ databases">
        <title>Genomic Encyclopedia of Type Strains, Phase IV (KMG-IV): sequencing the most valuable type-strain genomes for metagenomic binning, comparative biology and taxonomic classification.</title>
        <authorList>
            <person name="Goeker M."/>
        </authorList>
    </citation>
    <scope>NUCLEOTIDE SEQUENCE [LARGE SCALE GENOMIC DNA]</scope>
    <source>
        <strain evidence="1 2">DSM 2286</strain>
    </source>
</reference>
<accession>A0A4R1PIS1</accession>